<name>A0A7R8AQ16_9EURO</name>
<dbReference type="CDD" id="cd12148">
    <property type="entry name" value="fungal_TF_MHR"/>
    <property type="match status" value="1"/>
</dbReference>
<dbReference type="InterPro" id="IPR036864">
    <property type="entry name" value="Zn2-C6_fun-type_DNA-bd_sf"/>
</dbReference>
<evidence type="ECO:0000313" key="9">
    <source>
        <dbReference type="Proteomes" id="UP000654913"/>
    </source>
</evidence>
<dbReference type="RefSeq" id="XP_041559220.1">
    <property type="nucleotide sequence ID" value="XM_041706878.1"/>
</dbReference>
<dbReference type="GO" id="GO:0008270">
    <property type="term" value="F:zinc ion binding"/>
    <property type="evidence" value="ECO:0007669"/>
    <property type="project" value="InterPro"/>
</dbReference>
<evidence type="ECO:0000313" key="8">
    <source>
        <dbReference type="EMBL" id="BCS27026.1"/>
    </source>
</evidence>
<feature type="region of interest" description="Disordered" evidence="6">
    <location>
        <begin position="73"/>
        <end position="113"/>
    </location>
</feature>
<dbReference type="GeneID" id="64977031"/>
<dbReference type="OrthoDB" id="2740448at2759"/>
<evidence type="ECO:0000256" key="3">
    <source>
        <dbReference type="ARBA" id="ARBA00023125"/>
    </source>
</evidence>
<gene>
    <name evidence="8" type="ORF">APUU_60074S</name>
</gene>
<dbReference type="PROSITE" id="PS50048">
    <property type="entry name" value="ZN2_CY6_FUNGAL_2"/>
    <property type="match status" value="1"/>
</dbReference>
<evidence type="ECO:0000256" key="4">
    <source>
        <dbReference type="ARBA" id="ARBA00023163"/>
    </source>
</evidence>
<dbReference type="SMART" id="SM00066">
    <property type="entry name" value="GAL4"/>
    <property type="match status" value="1"/>
</dbReference>
<keyword evidence="4" id="KW-0804">Transcription</keyword>
<dbReference type="Pfam" id="PF00172">
    <property type="entry name" value="Zn_clus"/>
    <property type="match status" value="1"/>
</dbReference>
<feature type="region of interest" description="Disordered" evidence="6">
    <location>
        <begin position="529"/>
        <end position="578"/>
    </location>
</feature>
<dbReference type="InterPro" id="IPR001138">
    <property type="entry name" value="Zn2Cys6_DnaBD"/>
</dbReference>
<dbReference type="GO" id="GO:0006351">
    <property type="term" value="P:DNA-templated transcription"/>
    <property type="evidence" value="ECO:0007669"/>
    <property type="project" value="InterPro"/>
</dbReference>
<accession>A0A7R8AQ16</accession>
<feature type="compositionally biased region" description="Polar residues" evidence="6">
    <location>
        <begin position="539"/>
        <end position="551"/>
    </location>
</feature>
<dbReference type="KEGG" id="apuu:APUU_60074S"/>
<keyword evidence="5" id="KW-0539">Nucleus</keyword>
<keyword evidence="1" id="KW-0479">Metal-binding</keyword>
<feature type="domain" description="Zn(2)-C6 fungal-type" evidence="7">
    <location>
        <begin position="41"/>
        <end position="70"/>
    </location>
</feature>
<keyword evidence="3" id="KW-0238">DNA-binding</keyword>
<organism evidence="8 9">
    <name type="scientific">Aspergillus puulaauensis</name>
    <dbReference type="NCBI Taxonomy" id="1220207"/>
    <lineage>
        <taxon>Eukaryota</taxon>
        <taxon>Fungi</taxon>
        <taxon>Dikarya</taxon>
        <taxon>Ascomycota</taxon>
        <taxon>Pezizomycotina</taxon>
        <taxon>Eurotiomycetes</taxon>
        <taxon>Eurotiomycetidae</taxon>
        <taxon>Eurotiales</taxon>
        <taxon>Aspergillaceae</taxon>
        <taxon>Aspergillus</taxon>
    </lineage>
</organism>
<reference evidence="8" key="1">
    <citation type="submission" date="2021-01" db="EMBL/GenBank/DDBJ databases">
        <authorList>
            <consortium name="Aspergillus puulaauensis MK2 genome sequencing consortium"/>
            <person name="Kazuki M."/>
            <person name="Futagami T."/>
        </authorList>
    </citation>
    <scope>NUCLEOTIDE SEQUENCE</scope>
    <source>
        <strain evidence="8">MK2</strain>
    </source>
</reference>
<keyword evidence="9" id="KW-1185">Reference proteome</keyword>
<evidence type="ECO:0000256" key="1">
    <source>
        <dbReference type="ARBA" id="ARBA00022723"/>
    </source>
</evidence>
<evidence type="ECO:0000256" key="6">
    <source>
        <dbReference type="SAM" id="MobiDB-lite"/>
    </source>
</evidence>
<evidence type="ECO:0000256" key="5">
    <source>
        <dbReference type="ARBA" id="ARBA00023242"/>
    </source>
</evidence>
<dbReference type="SUPFAM" id="SSF57701">
    <property type="entry name" value="Zn2/Cys6 DNA-binding domain"/>
    <property type="match status" value="1"/>
</dbReference>
<keyword evidence="2" id="KW-0805">Transcription regulation</keyword>
<dbReference type="Gene3D" id="4.10.240.10">
    <property type="entry name" value="Zn(2)-C6 fungal-type DNA-binding domain"/>
    <property type="match status" value="1"/>
</dbReference>
<dbReference type="GO" id="GO:0000981">
    <property type="term" value="F:DNA-binding transcription factor activity, RNA polymerase II-specific"/>
    <property type="evidence" value="ECO:0007669"/>
    <property type="project" value="InterPro"/>
</dbReference>
<dbReference type="GO" id="GO:0003677">
    <property type="term" value="F:DNA binding"/>
    <property type="evidence" value="ECO:0007669"/>
    <property type="project" value="UniProtKB-KW"/>
</dbReference>
<dbReference type="PANTHER" id="PTHR31668">
    <property type="entry name" value="GLUCOSE TRANSPORT TRANSCRIPTION REGULATOR RGT1-RELATED-RELATED"/>
    <property type="match status" value="1"/>
</dbReference>
<feature type="compositionally biased region" description="Basic and acidic residues" evidence="6">
    <location>
        <begin position="88"/>
        <end position="109"/>
    </location>
</feature>
<dbReference type="PANTHER" id="PTHR31668:SF28">
    <property type="entry name" value="ZN(II)2CYS6 TRANSCRIPTION FACTOR (EUROFUNG)"/>
    <property type="match status" value="1"/>
</dbReference>
<dbReference type="Pfam" id="PF04082">
    <property type="entry name" value="Fungal_trans"/>
    <property type="match status" value="1"/>
</dbReference>
<proteinExistence type="predicted"/>
<protein>
    <recommendedName>
        <fullName evidence="7">Zn(2)-C6 fungal-type domain-containing protein</fullName>
    </recommendedName>
</protein>
<evidence type="ECO:0000259" key="7">
    <source>
        <dbReference type="PROSITE" id="PS50048"/>
    </source>
</evidence>
<dbReference type="EMBL" id="AP024448">
    <property type="protein sequence ID" value="BCS27026.1"/>
    <property type="molecule type" value="Genomic_DNA"/>
</dbReference>
<reference evidence="8" key="2">
    <citation type="submission" date="2021-02" db="EMBL/GenBank/DDBJ databases">
        <title>Aspergillus puulaauensis MK2 genome sequence.</title>
        <authorList>
            <person name="Futagami T."/>
            <person name="Mori K."/>
            <person name="Kadooka C."/>
            <person name="Tanaka T."/>
        </authorList>
    </citation>
    <scope>NUCLEOTIDE SEQUENCE</scope>
    <source>
        <strain evidence="8">MK2</strain>
    </source>
</reference>
<dbReference type="InterPro" id="IPR007219">
    <property type="entry name" value="XnlR_reg_dom"/>
</dbReference>
<dbReference type="Proteomes" id="UP000654913">
    <property type="component" value="Chromosome 6"/>
</dbReference>
<sequence length="614" mass="68025">MFEGVIVSKLRKPSISSAWMPFTMLRKGATNPSRASLTKQACDGCKVRKVRCGGGNPCRPCLSARIQCSYKRTQQTRGPQKLRTATRRLIEQSQRNDRGRAESTEHSEGASESARLPANTLVSLLYIYHVRMYPVWPVVDVESLIAALQRDPKGQDYETRALATGLAAATVAQLRLGENSISDPSLTANALAAECLETRRAFDYRSRVNLNNIRTAFFLHVYYENQQPGGSESILYLREAITMAQLMYLHREASYISLSIEEQRIRRRVLWLLFVTERGVCILHKLPVVLKTDTAMPEIDTNDEPQVLPAFLKLLALFRLFEQTRMFDIVEDYHLGMQPPIGSAKTPDTTFDEILQDRFRDGAGALDRASDVQRADLCVTRHWMRILAWKALSNSAAGASHVAELHLSPVFPLLVARDLVSVVCRLPRTALQAHGLGMQMKLHEIANSLVDAITTMPILTQTSKWGQETRPSSLLSHLHSFLSTFTDGGNNALVDMLYRKMAHAHSVVSSTIPPLLTCIHPVKNRSLVQDTEPTAWDGGSSTKDSTDTNAANWLEGEGAPGSPSHATNRVSLGTPDGATDAATASVSLDFDSQQFGDPWSYVQSSYDPLIYTLA</sequence>
<dbReference type="PROSITE" id="PS00463">
    <property type="entry name" value="ZN2_CY6_FUNGAL_1"/>
    <property type="match status" value="1"/>
</dbReference>
<evidence type="ECO:0000256" key="2">
    <source>
        <dbReference type="ARBA" id="ARBA00023015"/>
    </source>
</evidence>
<dbReference type="InterPro" id="IPR050797">
    <property type="entry name" value="Carb_Metab_Trans_Reg"/>
</dbReference>
<dbReference type="CDD" id="cd00067">
    <property type="entry name" value="GAL4"/>
    <property type="match status" value="1"/>
</dbReference>
<dbReference type="AlphaFoldDB" id="A0A7R8AQ16"/>